<dbReference type="InterPro" id="IPR033828">
    <property type="entry name" value="GATase1_CTP_Synthase"/>
</dbReference>
<keyword evidence="9" id="KW-0479">Metal-binding</keyword>
<feature type="domain" description="Glutamine amidotransferase" evidence="10">
    <location>
        <begin position="301"/>
        <end position="534"/>
    </location>
</feature>
<keyword evidence="7 9" id="KW-0665">Pyrimidine biosynthesis</keyword>
<evidence type="ECO:0000259" key="11">
    <source>
        <dbReference type="Pfam" id="PF06418"/>
    </source>
</evidence>
<evidence type="ECO:0000256" key="4">
    <source>
        <dbReference type="ARBA" id="ARBA00022741"/>
    </source>
</evidence>
<feature type="binding site" evidence="9">
    <location>
        <begin position="186"/>
        <end position="191"/>
    </location>
    <ligand>
        <name>UTP</name>
        <dbReference type="ChEBI" id="CHEBI:46398"/>
    </ligand>
</feature>
<feature type="active site" evidence="9">
    <location>
        <position position="515"/>
    </location>
</feature>
<feature type="binding site" evidence="9">
    <location>
        <begin position="14"/>
        <end position="19"/>
    </location>
    <ligand>
        <name>ATP</name>
        <dbReference type="ChEBI" id="CHEBI:30616"/>
    </ligand>
</feature>
<evidence type="ECO:0000256" key="6">
    <source>
        <dbReference type="ARBA" id="ARBA00022962"/>
    </source>
</evidence>
<evidence type="ECO:0000256" key="9">
    <source>
        <dbReference type="HAMAP-Rule" id="MF_01227"/>
    </source>
</evidence>
<keyword evidence="13" id="KW-1185">Reference proteome</keyword>
<feature type="binding site" evidence="9">
    <location>
        <position position="71"/>
    </location>
    <ligand>
        <name>Mg(2+)</name>
        <dbReference type="ChEBI" id="CHEBI:18420"/>
    </ligand>
</feature>
<feature type="binding site" evidence="9">
    <location>
        <begin position="186"/>
        <end position="191"/>
    </location>
    <ligand>
        <name>CTP</name>
        <dbReference type="ChEBI" id="CHEBI:37563"/>
        <note>allosteric inhibitor</note>
    </ligand>
</feature>
<keyword evidence="3 9" id="KW-0436">Ligase</keyword>
<comment type="pathway">
    <text evidence="1 9">Pyrimidine metabolism; CTP biosynthesis via de novo pathway; CTP from UDP: step 2/2.</text>
</comment>
<comment type="catalytic activity">
    <reaction evidence="8 9">
        <text>UTP + L-glutamine + ATP + H2O = CTP + L-glutamate + ADP + phosphate + 2 H(+)</text>
        <dbReference type="Rhea" id="RHEA:26426"/>
        <dbReference type="ChEBI" id="CHEBI:15377"/>
        <dbReference type="ChEBI" id="CHEBI:15378"/>
        <dbReference type="ChEBI" id="CHEBI:29985"/>
        <dbReference type="ChEBI" id="CHEBI:30616"/>
        <dbReference type="ChEBI" id="CHEBI:37563"/>
        <dbReference type="ChEBI" id="CHEBI:43474"/>
        <dbReference type="ChEBI" id="CHEBI:46398"/>
        <dbReference type="ChEBI" id="CHEBI:58359"/>
        <dbReference type="ChEBI" id="CHEBI:456216"/>
        <dbReference type="EC" id="6.3.4.2"/>
    </reaction>
</comment>
<dbReference type="EMBL" id="JARRAF010000023">
    <property type="protein sequence ID" value="MDK2125736.1"/>
    <property type="molecule type" value="Genomic_DNA"/>
</dbReference>
<dbReference type="PANTHER" id="PTHR11550:SF0">
    <property type="entry name" value="CTP SYNTHASE-RELATED"/>
    <property type="match status" value="1"/>
</dbReference>
<dbReference type="InterPro" id="IPR029062">
    <property type="entry name" value="Class_I_gatase-like"/>
</dbReference>
<dbReference type="InterPro" id="IPR017926">
    <property type="entry name" value="GATASE"/>
</dbReference>
<evidence type="ECO:0000313" key="12">
    <source>
        <dbReference type="EMBL" id="MDK2125736.1"/>
    </source>
</evidence>
<accession>A0ABT7E094</accession>
<feature type="binding site" evidence="9">
    <location>
        <begin position="379"/>
        <end position="382"/>
    </location>
    <ligand>
        <name>L-glutamine</name>
        <dbReference type="ChEBI" id="CHEBI:58359"/>
    </ligand>
</feature>
<feature type="binding site" evidence="9">
    <location>
        <position position="351"/>
    </location>
    <ligand>
        <name>L-glutamine</name>
        <dbReference type="ChEBI" id="CHEBI:58359"/>
    </ligand>
</feature>
<comment type="caution">
    <text evidence="9">Lacks conserved residue(s) required for the propagation of feature annotation.</text>
</comment>
<feature type="binding site" evidence="9">
    <location>
        <position position="13"/>
    </location>
    <ligand>
        <name>CTP</name>
        <dbReference type="ChEBI" id="CHEBI:37563"/>
        <note>allosteric inhibitor</note>
    </ligand>
</feature>
<dbReference type="InterPro" id="IPR027417">
    <property type="entry name" value="P-loop_NTPase"/>
</dbReference>
<comment type="similarity">
    <text evidence="2 9">Belongs to the CTP synthase family.</text>
</comment>
<feature type="domain" description="CTP synthase N-terminal" evidence="11">
    <location>
        <begin position="3"/>
        <end position="265"/>
    </location>
</feature>
<feature type="binding site" evidence="9">
    <location>
        <position position="13"/>
    </location>
    <ligand>
        <name>UTP</name>
        <dbReference type="ChEBI" id="CHEBI:46398"/>
    </ligand>
</feature>
<dbReference type="HAMAP" id="MF_01227">
    <property type="entry name" value="PyrG"/>
    <property type="match status" value="1"/>
</dbReference>
<comment type="function">
    <text evidence="9">Catalyzes the ATP-dependent amination of UTP to CTP with either L-glutamine or ammonia as the source of nitrogen. Regulates intracellular CTP levels through interactions with the four ribonucleotide triphosphates.</text>
</comment>
<dbReference type="GO" id="GO:0003883">
    <property type="term" value="F:CTP synthase activity"/>
    <property type="evidence" value="ECO:0007669"/>
    <property type="project" value="UniProtKB-EC"/>
</dbReference>
<evidence type="ECO:0000256" key="7">
    <source>
        <dbReference type="ARBA" id="ARBA00022975"/>
    </source>
</evidence>
<protein>
    <recommendedName>
        <fullName evidence="9">CTP synthase</fullName>
        <ecNumber evidence="9">6.3.4.2</ecNumber>
    </recommendedName>
    <alternativeName>
        <fullName evidence="9">Cytidine 5'-triphosphate synthase</fullName>
    </alternativeName>
    <alternativeName>
        <fullName evidence="9">Cytidine triphosphate synthetase</fullName>
        <shortName evidence="9">CTP synthetase</shortName>
        <shortName evidence="9">CTPS</shortName>
    </alternativeName>
    <alternativeName>
        <fullName evidence="9">UTP--ammonia ligase</fullName>
    </alternativeName>
</protein>
<evidence type="ECO:0000313" key="13">
    <source>
        <dbReference type="Proteomes" id="UP001172778"/>
    </source>
</evidence>
<reference evidence="12" key="1">
    <citation type="submission" date="2023-03" db="EMBL/GenBank/DDBJ databases">
        <title>Chitinimonas shenzhenensis gen. nov., sp. nov., a novel member of family Burkholderiaceae isolated from activated sludge collected in Shen Zhen, China.</title>
        <authorList>
            <person name="Wang X."/>
        </authorList>
    </citation>
    <scope>NUCLEOTIDE SEQUENCE</scope>
    <source>
        <strain evidence="12">DQS-5</strain>
    </source>
</reference>
<feature type="binding site" evidence="9">
    <location>
        <begin position="146"/>
        <end position="148"/>
    </location>
    <ligand>
        <name>CTP</name>
        <dbReference type="ChEBI" id="CHEBI:37563"/>
        <note>allosteric inhibitor</note>
    </ligand>
</feature>
<comment type="caution">
    <text evidence="12">The sequence shown here is derived from an EMBL/GenBank/DDBJ whole genome shotgun (WGS) entry which is preliminary data.</text>
</comment>
<dbReference type="Pfam" id="PF00117">
    <property type="entry name" value="GATase"/>
    <property type="match status" value="1"/>
</dbReference>
<dbReference type="Gene3D" id="3.40.50.300">
    <property type="entry name" value="P-loop containing nucleotide triphosphate hydrolases"/>
    <property type="match status" value="1"/>
</dbReference>
<gene>
    <name evidence="9" type="primary">pyrG</name>
    <name evidence="12" type="ORF">PZA18_16905</name>
</gene>
<evidence type="ECO:0000259" key="10">
    <source>
        <dbReference type="Pfam" id="PF00117"/>
    </source>
</evidence>
<comment type="catalytic activity">
    <reaction evidence="9">
        <text>L-glutamine + H2O = L-glutamate + NH4(+)</text>
        <dbReference type="Rhea" id="RHEA:15889"/>
        <dbReference type="ChEBI" id="CHEBI:15377"/>
        <dbReference type="ChEBI" id="CHEBI:28938"/>
        <dbReference type="ChEBI" id="CHEBI:29985"/>
        <dbReference type="ChEBI" id="CHEBI:58359"/>
    </reaction>
</comment>
<dbReference type="SUPFAM" id="SSF52317">
    <property type="entry name" value="Class I glutamine amidotransferase-like"/>
    <property type="match status" value="1"/>
</dbReference>
<dbReference type="Pfam" id="PF06418">
    <property type="entry name" value="CTP_synth_N"/>
    <property type="match status" value="1"/>
</dbReference>
<dbReference type="Proteomes" id="UP001172778">
    <property type="component" value="Unassembled WGS sequence"/>
</dbReference>
<evidence type="ECO:0000256" key="8">
    <source>
        <dbReference type="ARBA" id="ARBA00047781"/>
    </source>
</evidence>
<feature type="binding site" evidence="9">
    <location>
        <position position="469"/>
    </location>
    <ligand>
        <name>L-glutamine</name>
        <dbReference type="ChEBI" id="CHEBI:58359"/>
    </ligand>
</feature>
<dbReference type="CDD" id="cd03113">
    <property type="entry name" value="CTPS_N"/>
    <property type="match status" value="1"/>
</dbReference>
<keyword evidence="5 9" id="KW-0067">ATP-binding</keyword>
<proteinExistence type="inferred from homology"/>
<feature type="binding site" evidence="9">
    <location>
        <position position="71"/>
    </location>
    <ligand>
        <name>ATP</name>
        <dbReference type="ChEBI" id="CHEBI:30616"/>
    </ligand>
</feature>
<dbReference type="SUPFAM" id="SSF52540">
    <property type="entry name" value="P-loop containing nucleoside triphosphate hydrolases"/>
    <property type="match status" value="1"/>
</dbReference>
<feature type="region of interest" description="Amidoligase domain" evidence="9">
    <location>
        <begin position="1"/>
        <end position="265"/>
    </location>
</feature>
<comment type="catalytic activity">
    <reaction evidence="9">
        <text>UTP + NH4(+) + ATP = CTP + ADP + phosphate + 2 H(+)</text>
        <dbReference type="Rhea" id="RHEA:16597"/>
        <dbReference type="ChEBI" id="CHEBI:15378"/>
        <dbReference type="ChEBI" id="CHEBI:28938"/>
        <dbReference type="ChEBI" id="CHEBI:30616"/>
        <dbReference type="ChEBI" id="CHEBI:37563"/>
        <dbReference type="ChEBI" id="CHEBI:43474"/>
        <dbReference type="ChEBI" id="CHEBI:46398"/>
        <dbReference type="ChEBI" id="CHEBI:456216"/>
    </reaction>
</comment>
<dbReference type="NCBIfam" id="NF003792">
    <property type="entry name" value="PRK05380.1"/>
    <property type="match status" value="1"/>
</dbReference>
<sequence length="550" mass="61020">MTKFIFVTGGVVSSLGKGIAAASLAAILESRGLKVTMMKLDPYINVDPGTMSPTQHGEVFVTEDGAETDLDLGHYERFIHAKMKKANNFTTGQIYDSVIKKERRGDYLGKTVQVIPHITDEIRLFIDQGAADAELAVIEVGGTVGDIESLPFLEAIRQMGVILGRENTCFVHLSYVPYIAAAGEVKTKPTQHSVKELREIGIQPDVLICRAERNVPEDEKRKIALFTNVPERAVISCPDMDSIYKIPRVLSEQAIDEIICKQLQIDLPPANLVLWDRIVEAIENPTQTVNIAMVGKYMDLTESYKSLIEALKHAGIHTRSDVQIHFLDSEEFEGETLPSLDGMDAILVPGGFGKRGVEGKIRAVQYARENNVPYLGICLGMQLALIEYARHKAGMTDANSTEFTLETPFPVVALIDEWVNHDGKIEKRDENSNMGGTMRLGGQECELAPGSLAAKIYGAQTIVERHRHRYEVNNYYLPRLEAAGLKVAGRSTDPNHLCETIELPEHRWFFGCQFHPEFTSTPREGHPLFKAFIEAAIAYAKEHGRTGLSC</sequence>
<comment type="activity regulation">
    <text evidence="9">Allosterically activated by GTP, when glutamine is the substrate; GTP has no effect on the reaction when ammonia is the substrate. The allosteric effector GTP functions by stabilizing the protein conformation that binds the tetrahedral intermediate(s) formed during glutamine hydrolysis. Inhibited by the product CTP, via allosteric rather than competitive inhibition.</text>
</comment>
<evidence type="ECO:0000256" key="5">
    <source>
        <dbReference type="ARBA" id="ARBA00022840"/>
    </source>
</evidence>
<dbReference type="PROSITE" id="PS51273">
    <property type="entry name" value="GATASE_TYPE_1"/>
    <property type="match status" value="1"/>
</dbReference>
<comment type="subunit">
    <text evidence="9">Homotetramer.</text>
</comment>
<feature type="binding site" evidence="9">
    <location>
        <position position="222"/>
    </location>
    <ligand>
        <name>UTP</name>
        <dbReference type="ChEBI" id="CHEBI:46398"/>
    </ligand>
</feature>
<dbReference type="EC" id="6.3.4.2" evidence="9"/>
<keyword evidence="4 9" id="KW-0547">Nucleotide-binding</keyword>
<dbReference type="NCBIfam" id="TIGR00337">
    <property type="entry name" value="PyrG"/>
    <property type="match status" value="1"/>
</dbReference>
<evidence type="ECO:0000256" key="1">
    <source>
        <dbReference type="ARBA" id="ARBA00005171"/>
    </source>
</evidence>
<keyword evidence="6 9" id="KW-0315">Glutamine amidotransferase</keyword>
<name>A0ABT7E094_9NEIS</name>
<dbReference type="RefSeq" id="WP_284102047.1">
    <property type="nucleotide sequence ID" value="NZ_JARRAF010000023.1"/>
</dbReference>
<feature type="active site" description="Nucleophile; for glutamine hydrolysis" evidence="9">
    <location>
        <position position="378"/>
    </location>
</feature>
<evidence type="ECO:0000256" key="3">
    <source>
        <dbReference type="ARBA" id="ARBA00022598"/>
    </source>
</evidence>
<dbReference type="PANTHER" id="PTHR11550">
    <property type="entry name" value="CTP SYNTHASE"/>
    <property type="match status" value="1"/>
</dbReference>
<dbReference type="Gene3D" id="3.40.50.880">
    <property type="match status" value="1"/>
</dbReference>
<feature type="binding site" evidence="9">
    <location>
        <position position="139"/>
    </location>
    <ligand>
        <name>Mg(2+)</name>
        <dbReference type="ChEBI" id="CHEBI:18420"/>
    </ligand>
</feature>
<feature type="binding site" evidence="9">
    <location>
        <position position="222"/>
    </location>
    <ligand>
        <name>CTP</name>
        <dbReference type="ChEBI" id="CHEBI:37563"/>
        <note>allosteric inhibitor</note>
    </ligand>
</feature>
<dbReference type="InterPro" id="IPR004468">
    <property type="entry name" value="CTP_synthase"/>
</dbReference>
<dbReference type="CDD" id="cd01746">
    <property type="entry name" value="GATase1_CTP_Synthase"/>
    <property type="match status" value="1"/>
</dbReference>
<keyword evidence="9" id="KW-0460">Magnesium</keyword>
<organism evidence="12 13">
    <name type="scientific">Parachitinimonas caeni</name>
    <dbReference type="NCBI Taxonomy" id="3031301"/>
    <lineage>
        <taxon>Bacteria</taxon>
        <taxon>Pseudomonadati</taxon>
        <taxon>Pseudomonadota</taxon>
        <taxon>Betaproteobacteria</taxon>
        <taxon>Neisseriales</taxon>
        <taxon>Chitinibacteraceae</taxon>
        <taxon>Parachitinimonas</taxon>
    </lineage>
</organism>
<dbReference type="InterPro" id="IPR017456">
    <property type="entry name" value="CTP_synthase_N"/>
</dbReference>
<feature type="active site" evidence="9">
    <location>
        <position position="517"/>
    </location>
</feature>
<feature type="binding site" evidence="9">
    <location>
        <position position="402"/>
    </location>
    <ligand>
        <name>L-glutamine</name>
        <dbReference type="ChEBI" id="CHEBI:58359"/>
    </ligand>
</feature>
<comment type="miscellaneous">
    <text evidence="9">CTPSs have evolved a hybrid strategy for distinguishing between UTP and CTP. The overlapping regions of the product feedback inhibitory and substrate sites recognize a common feature in both compounds, the triphosphate moiety. To differentiate isosteric substrate and product pyrimidine rings, an additional pocket far from the expected kinase/ligase catalytic site, specifically recognizes the cytosine and ribose portions of the product inhibitor.</text>
</comment>
<evidence type="ECO:0000256" key="2">
    <source>
        <dbReference type="ARBA" id="ARBA00007533"/>
    </source>
</evidence>